<dbReference type="Proteomes" id="UP000825729">
    <property type="component" value="Unassembled WGS sequence"/>
</dbReference>
<proteinExistence type="predicted"/>
<feature type="repeat" description="WD" evidence="3">
    <location>
        <begin position="263"/>
        <end position="304"/>
    </location>
</feature>
<dbReference type="FunFam" id="2.130.10.10:FF:000600">
    <property type="entry name" value="Protein ROOT INITIATION DEFECTIVE 3"/>
    <property type="match status" value="1"/>
</dbReference>
<dbReference type="GO" id="GO:0006261">
    <property type="term" value="P:DNA-templated DNA replication"/>
    <property type="evidence" value="ECO:0007669"/>
    <property type="project" value="TreeGrafter"/>
</dbReference>
<dbReference type="SUPFAM" id="SSF50978">
    <property type="entry name" value="WD40 repeat-like"/>
    <property type="match status" value="1"/>
</dbReference>
<dbReference type="InterPro" id="IPR045227">
    <property type="entry name" value="WDR18/Ipi3/RID3"/>
</dbReference>
<keyword evidence="1 3" id="KW-0853">WD repeat</keyword>
<sequence>MEVVVASSSVDAGISCWELQSGAEHLRYRGCSSPPHGLACVGRRFLASSQLRSSSSSSGSVFYWSWNKTQPEVKSFPVESISPLACNSDGTYIVGGGASGDIYLWEVASGQLLKHWRAHYRSVTCLTFSDDESLLISGSEDGCVRVWSLCRLFDIMGDTMSRHAYENSFTEHTLKVTDVVCGYGGCNAIIISSSEDRTCKVWSLPKGKLLRTVVFPSKINAIALDPGENVFYAGSSDSKIYVAVLNAVSPTSSSYGLHIISALSDHSKAVTCLAFSNDGISLVSGSEDATVRVWDTKLNNVVRIFKYAKGPINNVIIVRQPIHLISQLPQSAATSLPRKQSSLLSAPPLNKYVDSEDENLHNKPIKILLSPSDQSLDGRYLSFSVMTSQIKELQNQDSAASAAMELERLRLDCKRSMQMTEKWKKMYEGILDLSIGDQLDGSHFTDAFEKP</sequence>
<dbReference type="PROSITE" id="PS50082">
    <property type="entry name" value="WD_REPEATS_2"/>
    <property type="match status" value="3"/>
</dbReference>
<dbReference type="Gene3D" id="2.130.10.10">
    <property type="entry name" value="YVTN repeat-like/Quinoprotein amine dehydrogenase"/>
    <property type="match status" value="2"/>
</dbReference>
<dbReference type="PANTHER" id="PTHR18763">
    <property type="entry name" value="WD-REPEAT PROTEIN 18"/>
    <property type="match status" value="1"/>
</dbReference>
<dbReference type="PRINTS" id="PR00320">
    <property type="entry name" value="GPROTEINBRPT"/>
</dbReference>
<dbReference type="GO" id="GO:0005656">
    <property type="term" value="C:nuclear pre-replicative complex"/>
    <property type="evidence" value="ECO:0007669"/>
    <property type="project" value="TreeGrafter"/>
</dbReference>
<dbReference type="InterPro" id="IPR015943">
    <property type="entry name" value="WD40/YVTN_repeat-like_dom_sf"/>
</dbReference>
<evidence type="ECO:0000256" key="3">
    <source>
        <dbReference type="PROSITE-ProRule" id="PRU00221"/>
    </source>
</evidence>
<accession>A0AAV7EUR4</accession>
<evidence type="ECO:0000313" key="5">
    <source>
        <dbReference type="Proteomes" id="UP000825729"/>
    </source>
</evidence>
<feature type="repeat" description="WD" evidence="3">
    <location>
        <begin position="169"/>
        <end position="212"/>
    </location>
</feature>
<dbReference type="PANTHER" id="PTHR18763:SF0">
    <property type="entry name" value="WD REPEAT-CONTAINING PROTEIN 18"/>
    <property type="match status" value="1"/>
</dbReference>
<dbReference type="PROSITE" id="PS50294">
    <property type="entry name" value="WD_REPEATS_REGION"/>
    <property type="match status" value="2"/>
</dbReference>
<dbReference type="GO" id="GO:0120330">
    <property type="term" value="C:rixosome complex"/>
    <property type="evidence" value="ECO:0007669"/>
    <property type="project" value="TreeGrafter"/>
</dbReference>
<dbReference type="EMBL" id="JAINDJ010000004">
    <property type="protein sequence ID" value="KAG9451023.1"/>
    <property type="molecule type" value="Genomic_DNA"/>
</dbReference>
<keyword evidence="5" id="KW-1185">Reference proteome</keyword>
<dbReference type="InterPro" id="IPR020472">
    <property type="entry name" value="WD40_PAC1"/>
</dbReference>
<evidence type="ECO:0000256" key="2">
    <source>
        <dbReference type="ARBA" id="ARBA00022737"/>
    </source>
</evidence>
<dbReference type="InterPro" id="IPR001680">
    <property type="entry name" value="WD40_rpt"/>
</dbReference>
<evidence type="ECO:0000256" key="1">
    <source>
        <dbReference type="ARBA" id="ARBA00022574"/>
    </source>
</evidence>
<keyword evidence="2" id="KW-0677">Repeat</keyword>
<dbReference type="SMART" id="SM00320">
    <property type="entry name" value="WD40"/>
    <property type="match status" value="5"/>
</dbReference>
<dbReference type="Pfam" id="PF00400">
    <property type="entry name" value="WD40"/>
    <property type="match status" value="3"/>
</dbReference>
<gene>
    <name evidence="4" type="ORF">H6P81_010988</name>
</gene>
<feature type="repeat" description="WD" evidence="3">
    <location>
        <begin position="116"/>
        <end position="149"/>
    </location>
</feature>
<name>A0AAV7EUR4_ARIFI</name>
<evidence type="ECO:0000313" key="4">
    <source>
        <dbReference type="EMBL" id="KAG9451023.1"/>
    </source>
</evidence>
<protein>
    <submittedName>
        <fullName evidence="4">Uncharacterized protein</fullName>
    </submittedName>
</protein>
<dbReference type="AlphaFoldDB" id="A0AAV7EUR4"/>
<comment type="caution">
    <text evidence="4">The sequence shown here is derived from an EMBL/GenBank/DDBJ whole genome shotgun (WGS) entry which is preliminary data.</text>
</comment>
<reference evidence="4 5" key="1">
    <citation type="submission" date="2021-07" db="EMBL/GenBank/DDBJ databases">
        <title>The Aristolochia fimbriata genome: insights into angiosperm evolution, floral development and chemical biosynthesis.</title>
        <authorList>
            <person name="Jiao Y."/>
        </authorList>
    </citation>
    <scope>NUCLEOTIDE SEQUENCE [LARGE SCALE GENOMIC DNA]</scope>
    <source>
        <strain evidence="4">IBCAS-2021</strain>
        <tissue evidence="4">Leaf</tissue>
    </source>
</reference>
<dbReference type="InterPro" id="IPR036322">
    <property type="entry name" value="WD40_repeat_dom_sf"/>
</dbReference>
<dbReference type="GO" id="GO:0006364">
    <property type="term" value="P:rRNA processing"/>
    <property type="evidence" value="ECO:0007669"/>
    <property type="project" value="TreeGrafter"/>
</dbReference>
<organism evidence="4 5">
    <name type="scientific">Aristolochia fimbriata</name>
    <name type="common">White veined hardy Dutchman's pipe vine</name>
    <dbReference type="NCBI Taxonomy" id="158543"/>
    <lineage>
        <taxon>Eukaryota</taxon>
        <taxon>Viridiplantae</taxon>
        <taxon>Streptophyta</taxon>
        <taxon>Embryophyta</taxon>
        <taxon>Tracheophyta</taxon>
        <taxon>Spermatophyta</taxon>
        <taxon>Magnoliopsida</taxon>
        <taxon>Magnoliidae</taxon>
        <taxon>Piperales</taxon>
        <taxon>Aristolochiaceae</taxon>
        <taxon>Aristolochia</taxon>
    </lineage>
</organism>